<dbReference type="AlphaFoldDB" id="A0A382W1P5"/>
<sequence>MNLGHRIPRLRSISVFFTICLLTPIARADWPAFRHDAERTGYTPEALPAKLSLQWVHHAAKPQPAWPRSSRMMFDFAHQPISVGDMVWFGSSVDGAVHALEAATGKRKWIFYTQSPIRFAPVYWESNLFVGSDDGYLYCLEAA</sequence>
<accession>A0A382W1P5</accession>
<dbReference type="EMBL" id="UINC01156336">
    <property type="protein sequence ID" value="SVD52697.1"/>
    <property type="molecule type" value="Genomic_DNA"/>
</dbReference>
<proteinExistence type="predicted"/>
<gene>
    <name evidence="1" type="ORF">METZ01_LOCUS405551</name>
</gene>
<protein>
    <submittedName>
        <fullName evidence="1">Uncharacterized protein</fullName>
    </submittedName>
</protein>
<dbReference type="SUPFAM" id="SSF50998">
    <property type="entry name" value="Quinoprotein alcohol dehydrogenase-like"/>
    <property type="match status" value="1"/>
</dbReference>
<organism evidence="1">
    <name type="scientific">marine metagenome</name>
    <dbReference type="NCBI Taxonomy" id="408172"/>
    <lineage>
        <taxon>unclassified sequences</taxon>
        <taxon>metagenomes</taxon>
        <taxon>ecological metagenomes</taxon>
    </lineage>
</organism>
<feature type="non-terminal residue" evidence="1">
    <location>
        <position position="143"/>
    </location>
</feature>
<evidence type="ECO:0000313" key="1">
    <source>
        <dbReference type="EMBL" id="SVD52697.1"/>
    </source>
</evidence>
<dbReference type="InterPro" id="IPR011047">
    <property type="entry name" value="Quinoprotein_ADH-like_sf"/>
</dbReference>
<dbReference type="Gene3D" id="2.130.10.10">
    <property type="entry name" value="YVTN repeat-like/Quinoprotein amine dehydrogenase"/>
    <property type="match status" value="1"/>
</dbReference>
<dbReference type="InterPro" id="IPR015943">
    <property type="entry name" value="WD40/YVTN_repeat-like_dom_sf"/>
</dbReference>
<reference evidence="1" key="1">
    <citation type="submission" date="2018-05" db="EMBL/GenBank/DDBJ databases">
        <authorList>
            <person name="Lanie J.A."/>
            <person name="Ng W.-L."/>
            <person name="Kazmierczak K.M."/>
            <person name="Andrzejewski T.M."/>
            <person name="Davidsen T.M."/>
            <person name="Wayne K.J."/>
            <person name="Tettelin H."/>
            <person name="Glass J.I."/>
            <person name="Rusch D."/>
            <person name="Podicherti R."/>
            <person name="Tsui H.-C.T."/>
            <person name="Winkler M.E."/>
        </authorList>
    </citation>
    <scope>NUCLEOTIDE SEQUENCE</scope>
</reference>
<name>A0A382W1P5_9ZZZZ</name>